<proteinExistence type="predicted"/>
<feature type="region of interest" description="Disordered" evidence="1">
    <location>
        <begin position="171"/>
        <end position="210"/>
    </location>
</feature>
<dbReference type="InterPro" id="IPR020012">
    <property type="entry name" value="LysM_FimV"/>
</dbReference>
<evidence type="ECO:0000256" key="1">
    <source>
        <dbReference type="SAM" id="MobiDB-lite"/>
    </source>
</evidence>
<evidence type="ECO:0000259" key="2">
    <source>
        <dbReference type="PROSITE" id="PS51782"/>
    </source>
</evidence>
<dbReference type="Proteomes" id="UP001501353">
    <property type="component" value="Unassembled WGS sequence"/>
</dbReference>
<feature type="region of interest" description="Disordered" evidence="1">
    <location>
        <begin position="800"/>
        <end position="851"/>
    </location>
</feature>
<protein>
    <submittedName>
        <fullName evidence="3">Motility hub landmark protein FimV</fullName>
    </submittedName>
</protein>
<name>A0ABP7T251_9BURK</name>
<dbReference type="Gene3D" id="3.10.350.10">
    <property type="entry name" value="LysM domain"/>
    <property type="match status" value="1"/>
</dbReference>
<dbReference type="InterPro" id="IPR018392">
    <property type="entry name" value="LysM"/>
</dbReference>
<keyword evidence="4" id="KW-1185">Reference proteome</keyword>
<feature type="compositionally biased region" description="Low complexity" evidence="1">
    <location>
        <begin position="407"/>
        <end position="423"/>
    </location>
</feature>
<organism evidence="3 4">
    <name type="scientific">Actimicrobium antarcticum</name>
    <dbReference type="NCBI Taxonomy" id="1051899"/>
    <lineage>
        <taxon>Bacteria</taxon>
        <taxon>Pseudomonadati</taxon>
        <taxon>Pseudomonadota</taxon>
        <taxon>Betaproteobacteria</taxon>
        <taxon>Burkholderiales</taxon>
        <taxon>Oxalobacteraceae</taxon>
        <taxon>Actimicrobium</taxon>
    </lineage>
</organism>
<evidence type="ECO:0000313" key="3">
    <source>
        <dbReference type="EMBL" id="GAA4019767.1"/>
    </source>
</evidence>
<feature type="compositionally biased region" description="Basic and acidic residues" evidence="1">
    <location>
        <begin position="323"/>
        <end position="339"/>
    </location>
</feature>
<accession>A0ABP7T251</accession>
<dbReference type="NCBIfam" id="TIGR03504">
    <property type="entry name" value="FimV_Cterm"/>
    <property type="match status" value="1"/>
</dbReference>
<dbReference type="InterPro" id="IPR020011">
    <property type="entry name" value="FimV_C"/>
</dbReference>
<dbReference type="CDD" id="cd00118">
    <property type="entry name" value="LysM"/>
    <property type="match status" value="1"/>
</dbReference>
<dbReference type="InterPro" id="IPR038440">
    <property type="entry name" value="FimV_C_sf"/>
</dbReference>
<evidence type="ECO:0000313" key="4">
    <source>
        <dbReference type="Proteomes" id="UP001501353"/>
    </source>
</evidence>
<feature type="region of interest" description="Disordered" evidence="1">
    <location>
        <begin position="307"/>
        <end position="355"/>
    </location>
</feature>
<sequence>MPLKMRPRTSSQLTTFSLKALSAAVLATTLVSSSWGAGLGRLTIFSSLGQPLNAEIELTSVTKDEADSLVAKLAPADAFKQANIDFNPALFNVRFGIEQRGGRQFIRVTSAQPINEPYVDMLLELGSSNGRLVREYTFLLDPVEVRNAQVAAAAAAAASANAAQVAKPVTSPAPVRVEQEPKPSIATPVQAAGRAPKDKSSGTASPASDKSYLVKSGDSLARIANQVRPAGVSLDQMLVALYRANPSAFTDDNMNRMRAGQILTIPTADAALGISASEAKGIVVAQALDFSSYRNKLAGQVAATAAARTSDAKRNAGGAITSKVEEPKSAATESKDKLKLSKASEPTASAAMTANAAQAEDNIAKDKAIAEANSRVKELEKNVNDLQKLLELKNKDLAEQQRKADSAAKAPLPAVPAATAAPVSEPKKVEPPVVVVPPVIAAVVPEAAKVVPSVPAPGSPAIKPPAPAAVPATAEPGFIDSLVNSSLLLPGLGLVLVGLGAFSIFSSRRKKKTQQFEDSILTDSNLKANSLFGSTGGQSVDTNNSVFNSNFAPSASQLNANEVDPIAEADVYIAYGRDAQAEEILKEALRTQPEHNAVRLKLLEIYASRKDLAAFELMASELYGMTKGEGREWEEAASMGIALDPNNPLYAGGKAPDVSALLATGLTAQTRPMDDLDLEGLLSMTQPTAMYEPETTPEAIGSEPELPTVKTALDTPSEPNTATGKSVMDTINSIEDDGLDFDLDGMGAQEIKAVVLAAPGEPDLPELKTDDEFSLDFDESPLATTDSGAEMVPELDIDQRDLGTPSAVGSNHAGRDVSDIALDGPPEHSSAEELTASPEATSGKKVAASTSDPLDFDLSGISLDLEPEAVARDRRSDDLSLSLEGGDTLVLDDDLSNAPEMATKLDLAIAYEEIGDKEGARELLDEVIKGGSNEQVAQARTMMDKLA</sequence>
<dbReference type="InterPro" id="IPR057840">
    <property type="entry name" value="FimV_N"/>
</dbReference>
<dbReference type="PROSITE" id="PS51782">
    <property type="entry name" value="LYSM"/>
    <property type="match status" value="1"/>
</dbReference>
<dbReference type="EMBL" id="BAAAZE010000007">
    <property type="protein sequence ID" value="GAA4019767.1"/>
    <property type="molecule type" value="Genomic_DNA"/>
</dbReference>
<gene>
    <name evidence="3" type="primary">fimV</name>
    <name evidence="3" type="ORF">GCM10022212_15150</name>
</gene>
<dbReference type="NCBIfam" id="TIGR03505">
    <property type="entry name" value="FimV_core"/>
    <property type="match status" value="1"/>
</dbReference>
<dbReference type="Gene3D" id="1.20.58.2200">
    <property type="match status" value="1"/>
</dbReference>
<feature type="region of interest" description="Disordered" evidence="1">
    <location>
        <begin position="401"/>
        <end position="423"/>
    </location>
</feature>
<dbReference type="Pfam" id="PF25800">
    <property type="entry name" value="FimV_N"/>
    <property type="match status" value="1"/>
</dbReference>
<dbReference type="InterPro" id="IPR036779">
    <property type="entry name" value="LysM_dom_sf"/>
</dbReference>
<comment type="caution">
    <text evidence="3">The sequence shown here is derived from an EMBL/GenBank/DDBJ whole genome shotgun (WGS) entry which is preliminary data.</text>
</comment>
<feature type="domain" description="LysM" evidence="2">
    <location>
        <begin position="210"/>
        <end position="265"/>
    </location>
</feature>
<reference evidence="4" key="1">
    <citation type="journal article" date="2019" name="Int. J. Syst. Evol. Microbiol.">
        <title>The Global Catalogue of Microorganisms (GCM) 10K type strain sequencing project: providing services to taxonomists for standard genome sequencing and annotation.</title>
        <authorList>
            <consortium name="The Broad Institute Genomics Platform"/>
            <consortium name="The Broad Institute Genome Sequencing Center for Infectious Disease"/>
            <person name="Wu L."/>
            <person name="Ma J."/>
        </authorList>
    </citation>
    <scope>NUCLEOTIDE SEQUENCE [LARGE SCALE GENOMIC DNA]</scope>
    <source>
        <strain evidence="4">JCM 16673</strain>
    </source>
</reference>